<comment type="caution">
    <text evidence="9">The sequence shown here is derived from an EMBL/GenBank/DDBJ whole genome shotgun (WGS) entry which is preliminary data.</text>
</comment>
<gene>
    <name evidence="9" type="ORF">HD601_003489</name>
</gene>
<dbReference type="EC" id="5.2.1.8" evidence="6"/>
<name>A0A7W9GRW1_9ACTN</name>
<accession>A0A7W9GRW1</accession>
<dbReference type="InterPro" id="IPR046357">
    <property type="entry name" value="PPIase_dom_sf"/>
</dbReference>
<dbReference type="AlphaFoldDB" id="A0A7W9GRW1"/>
<feature type="domain" description="PPIase FKBP-type" evidence="8">
    <location>
        <begin position="73"/>
        <end position="166"/>
    </location>
</feature>
<dbReference type="PANTHER" id="PTHR43811:SF19">
    <property type="entry name" value="39 KDA FK506-BINDING NUCLEAR PROTEIN"/>
    <property type="match status" value="1"/>
</dbReference>
<evidence type="ECO:0000256" key="3">
    <source>
        <dbReference type="ARBA" id="ARBA00023110"/>
    </source>
</evidence>
<evidence type="ECO:0000256" key="5">
    <source>
        <dbReference type="PROSITE-ProRule" id="PRU00277"/>
    </source>
</evidence>
<evidence type="ECO:0000256" key="6">
    <source>
        <dbReference type="RuleBase" id="RU003915"/>
    </source>
</evidence>
<comment type="catalytic activity">
    <reaction evidence="1 5 6">
        <text>[protein]-peptidylproline (omega=180) = [protein]-peptidylproline (omega=0)</text>
        <dbReference type="Rhea" id="RHEA:16237"/>
        <dbReference type="Rhea" id="RHEA-COMP:10747"/>
        <dbReference type="Rhea" id="RHEA-COMP:10748"/>
        <dbReference type="ChEBI" id="CHEBI:83833"/>
        <dbReference type="ChEBI" id="CHEBI:83834"/>
        <dbReference type="EC" id="5.2.1.8"/>
    </reaction>
</comment>
<dbReference type="Gene3D" id="3.10.50.40">
    <property type="match status" value="1"/>
</dbReference>
<reference evidence="9 10" key="1">
    <citation type="submission" date="2020-08" db="EMBL/GenBank/DDBJ databases">
        <title>Sequencing the genomes of 1000 actinobacteria strains.</title>
        <authorList>
            <person name="Klenk H.-P."/>
        </authorList>
    </citation>
    <scope>NUCLEOTIDE SEQUENCE [LARGE SCALE GENOMIC DNA]</scope>
    <source>
        <strain evidence="9 10">DSM 102122</strain>
    </source>
</reference>
<proteinExistence type="inferred from homology"/>
<dbReference type="EMBL" id="JACHMM010000001">
    <property type="protein sequence ID" value="MBB5788914.1"/>
    <property type="molecule type" value="Genomic_DNA"/>
</dbReference>
<sequence>MRATAFVIIAGLCLAVAGCSAGDGGSGGDGFGVTVAGGFGEEPEIRVGDGDPAGELRVDVLSGGDGEDVVDPGEFVLANYLGQTWAPDAEGDVNVVENSFTTGAPVGFPVGVGAVLPGWDEGLAGQRVGSRVLVSIPPALGYGERSTGSIPGNSTLLYVFDLVAAFGEDQGVSGEPVEALPDGLPAVSGEGAAEPVVEFGSTAWPVEESGATLLVRGDGAEFGDNLVVKVLTASYSTGEVLYSSWRETPVAIPVDGTGALPGLADALAGARVGSRVLVRVSVDDNTEEPMDMMGMAEPLAPTPGDPLAIVVDVIGTY</sequence>
<keyword evidence="3 5" id="KW-0697">Rotamase</keyword>
<keyword evidence="10" id="KW-1185">Reference proteome</keyword>
<dbReference type="Pfam" id="PF00254">
    <property type="entry name" value="FKBP_C"/>
    <property type="match status" value="1"/>
</dbReference>
<dbReference type="PROSITE" id="PS50059">
    <property type="entry name" value="FKBP_PPIASE"/>
    <property type="match status" value="1"/>
</dbReference>
<evidence type="ECO:0000256" key="1">
    <source>
        <dbReference type="ARBA" id="ARBA00000971"/>
    </source>
</evidence>
<protein>
    <recommendedName>
        <fullName evidence="6">Peptidyl-prolyl cis-trans isomerase</fullName>
        <ecNumber evidence="6">5.2.1.8</ecNumber>
    </recommendedName>
</protein>
<evidence type="ECO:0000256" key="4">
    <source>
        <dbReference type="ARBA" id="ARBA00023235"/>
    </source>
</evidence>
<dbReference type="InterPro" id="IPR001179">
    <property type="entry name" value="PPIase_FKBP_dom"/>
</dbReference>
<evidence type="ECO:0000256" key="2">
    <source>
        <dbReference type="ARBA" id="ARBA00006577"/>
    </source>
</evidence>
<evidence type="ECO:0000313" key="10">
    <source>
        <dbReference type="Proteomes" id="UP000542813"/>
    </source>
</evidence>
<evidence type="ECO:0000313" key="9">
    <source>
        <dbReference type="EMBL" id="MBB5788914.1"/>
    </source>
</evidence>
<evidence type="ECO:0000256" key="7">
    <source>
        <dbReference type="SAM" id="SignalP"/>
    </source>
</evidence>
<keyword evidence="4 5" id="KW-0413">Isomerase</keyword>
<evidence type="ECO:0000259" key="8">
    <source>
        <dbReference type="PROSITE" id="PS50059"/>
    </source>
</evidence>
<feature type="chain" id="PRO_5039204084" description="Peptidyl-prolyl cis-trans isomerase" evidence="7">
    <location>
        <begin position="22"/>
        <end position="317"/>
    </location>
</feature>
<dbReference type="SUPFAM" id="SSF54534">
    <property type="entry name" value="FKBP-like"/>
    <property type="match status" value="2"/>
</dbReference>
<feature type="signal peptide" evidence="7">
    <location>
        <begin position="1"/>
        <end position="21"/>
    </location>
</feature>
<keyword evidence="7" id="KW-0732">Signal</keyword>
<dbReference type="Proteomes" id="UP000542813">
    <property type="component" value="Unassembled WGS sequence"/>
</dbReference>
<comment type="similarity">
    <text evidence="2 6">Belongs to the FKBP-type PPIase family.</text>
</comment>
<dbReference type="PROSITE" id="PS51257">
    <property type="entry name" value="PROKAR_LIPOPROTEIN"/>
    <property type="match status" value="1"/>
</dbReference>
<dbReference type="PANTHER" id="PTHR43811">
    <property type="entry name" value="FKBP-TYPE PEPTIDYL-PROLYL CIS-TRANS ISOMERASE FKPA"/>
    <property type="match status" value="1"/>
</dbReference>
<dbReference type="GO" id="GO:0003755">
    <property type="term" value="F:peptidyl-prolyl cis-trans isomerase activity"/>
    <property type="evidence" value="ECO:0007669"/>
    <property type="project" value="UniProtKB-UniRule"/>
</dbReference>
<organism evidence="9 10">
    <name type="scientific">Jiangella mangrovi</name>
    <dbReference type="NCBI Taxonomy" id="1524084"/>
    <lineage>
        <taxon>Bacteria</taxon>
        <taxon>Bacillati</taxon>
        <taxon>Actinomycetota</taxon>
        <taxon>Actinomycetes</taxon>
        <taxon>Jiangellales</taxon>
        <taxon>Jiangellaceae</taxon>
        <taxon>Jiangella</taxon>
    </lineage>
</organism>
<dbReference type="RefSeq" id="WP_184823907.1">
    <property type="nucleotide sequence ID" value="NZ_JACHMM010000001.1"/>
</dbReference>